<protein>
    <submittedName>
        <fullName evidence="1">Uncharacterized protein</fullName>
    </submittedName>
</protein>
<comment type="caution">
    <text evidence="1">The sequence shown here is derived from an EMBL/GenBank/DDBJ whole genome shotgun (WGS) entry which is preliminary data.</text>
</comment>
<name>A0AAV4NP71_CAEEX</name>
<evidence type="ECO:0000313" key="2">
    <source>
        <dbReference type="Proteomes" id="UP001054945"/>
    </source>
</evidence>
<accession>A0AAV4NP71</accession>
<proteinExistence type="predicted"/>
<sequence length="88" mass="11001">MTYELKLSKRPKWKRKTYELFDRLMKYPLPRNSPYHWTIGKILSSKSLEPPMTYELKLSKRPKWKRKMYEMFNRCMKYPLLPRNSPYH</sequence>
<keyword evidence="2" id="KW-1185">Reference proteome</keyword>
<evidence type="ECO:0000313" key="1">
    <source>
        <dbReference type="EMBL" id="GIX85349.1"/>
    </source>
</evidence>
<dbReference type="Proteomes" id="UP001054945">
    <property type="component" value="Unassembled WGS sequence"/>
</dbReference>
<dbReference type="EMBL" id="BPLR01003509">
    <property type="protein sequence ID" value="GIX85349.1"/>
    <property type="molecule type" value="Genomic_DNA"/>
</dbReference>
<organism evidence="1 2">
    <name type="scientific">Caerostris extrusa</name>
    <name type="common">Bark spider</name>
    <name type="synonym">Caerostris bankana</name>
    <dbReference type="NCBI Taxonomy" id="172846"/>
    <lineage>
        <taxon>Eukaryota</taxon>
        <taxon>Metazoa</taxon>
        <taxon>Ecdysozoa</taxon>
        <taxon>Arthropoda</taxon>
        <taxon>Chelicerata</taxon>
        <taxon>Arachnida</taxon>
        <taxon>Araneae</taxon>
        <taxon>Araneomorphae</taxon>
        <taxon>Entelegynae</taxon>
        <taxon>Araneoidea</taxon>
        <taxon>Araneidae</taxon>
        <taxon>Caerostris</taxon>
    </lineage>
</organism>
<reference evidence="1 2" key="1">
    <citation type="submission" date="2021-06" db="EMBL/GenBank/DDBJ databases">
        <title>Caerostris extrusa draft genome.</title>
        <authorList>
            <person name="Kono N."/>
            <person name="Arakawa K."/>
        </authorList>
    </citation>
    <scope>NUCLEOTIDE SEQUENCE [LARGE SCALE GENOMIC DNA]</scope>
</reference>
<dbReference type="AlphaFoldDB" id="A0AAV4NP71"/>
<gene>
    <name evidence="1" type="ORF">CEXT_179871</name>
</gene>